<keyword evidence="4" id="KW-1185">Reference proteome</keyword>
<evidence type="ECO:0000256" key="1">
    <source>
        <dbReference type="SAM" id="Phobius"/>
    </source>
</evidence>
<dbReference type="InterPro" id="IPR012429">
    <property type="entry name" value="HGSNAT_cat"/>
</dbReference>
<organism evidence="3 4">
    <name type="scientific">Peptoniphilus asaccharolyticus DSM 20463</name>
    <dbReference type="NCBI Taxonomy" id="573058"/>
    <lineage>
        <taxon>Bacteria</taxon>
        <taxon>Bacillati</taxon>
        <taxon>Bacillota</taxon>
        <taxon>Tissierellia</taxon>
        <taxon>Tissierellales</taxon>
        <taxon>Peptoniphilaceae</taxon>
        <taxon>Peptoniphilus</taxon>
    </lineage>
</organism>
<keyword evidence="1" id="KW-1133">Transmembrane helix</keyword>
<accession>A0A1W1V1W4</accession>
<feature type="transmembrane region" description="Helical" evidence="1">
    <location>
        <begin position="12"/>
        <end position="33"/>
    </location>
</feature>
<keyword evidence="1" id="KW-0472">Membrane</keyword>
<dbReference type="STRING" id="573058.SAMN00017477_1072"/>
<feature type="transmembrane region" description="Helical" evidence="1">
    <location>
        <begin position="121"/>
        <end position="140"/>
    </location>
</feature>
<feature type="transmembrane region" description="Helical" evidence="1">
    <location>
        <begin position="45"/>
        <end position="64"/>
    </location>
</feature>
<dbReference type="Proteomes" id="UP000192368">
    <property type="component" value="Unassembled WGS sequence"/>
</dbReference>
<dbReference type="RefSeq" id="WP_084230673.1">
    <property type="nucleotide sequence ID" value="NZ_FWWR01000009.1"/>
</dbReference>
<evidence type="ECO:0000259" key="2">
    <source>
        <dbReference type="Pfam" id="PF07786"/>
    </source>
</evidence>
<name>A0A1W1V1W4_PEPAS</name>
<feature type="domain" description="Heparan-alpha-glucosaminide N-acetyltransferase catalytic" evidence="2">
    <location>
        <begin position="3"/>
        <end position="224"/>
    </location>
</feature>
<evidence type="ECO:0000313" key="3">
    <source>
        <dbReference type="EMBL" id="SMB87276.1"/>
    </source>
</evidence>
<feature type="transmembrane region" description="Helical" evidence="1">
    <location>
        <begin position="73"/>
        <end position="90"/>
    </location>
</feature>
<reference evidence="4" key="1">
    <citation type="submission" date="2017-04" db="EMBL/GenBank/DDBJ databases">
        <authorList>
            <person name="Varghese N."/>
            <person name="Submissions S."/>
        </authorList>
    </citation>
    <scope>NUCLEOTIDE SEQUENCE [LARGE SCALE GENOMIC DNA]</scope>
    <source>
        <strain evidence="4">DSM 20463</strain>
    </source>
</reference>
<dbReference type="AlphaFoldDB" id="A0A1W1V1W4"/>
<keyword evidence="1" id="KW-0812">Transmembrane</keyword>
<dbReference type="OrthoDB" id="9807591at2"/>
<dbReference type="EMBL" id="FWWR01000009">
    <property type="protein sequence ID" value="SMB87276.1"/>
    <property type="molecule type" value="Genomic_DNA"/>
</dbReference>
<protein>
    <submittedName>
        <fullName evidence="3">Uncharacterized membrane protein</fullName>
    </submittedName>
</protein>
<feature type="transmembrane region" description="Helical" evidence="1">
    <location>
        <begin position="217"/>
        <end position="235"/>
    </location>
</feature>
<feature type="transmembrane region" description="Helical" evidence="1">
    <location>
        <begin position="174"/>
        <end position="191"/>
    </location>
</feature>
<gene>
    <name evidence="3" type="ORF">SAMN00017477_1072</name>
</gene>
<feature type="transmembrane region" description="Helical" evidence="1">
    <location>
        <begin position="96"/>
        <end position="114"/>
    </location>
</feature>
<dbReference type="Pfam" id="PF07786">
    <property type="entry name" value="HGSNAT_cat"/>
    <property type="match status" value="1"/>
</dbReference>
<proteinExistence type="predicted"/>
<sequence length="239" mass="27672">MRRNHILDSYRGLTIISMVLFHLMYDITLYRSVDWYEDPIVNQVWQLSIACSFFMISGIASNFLSREKNIKRGLILNLIGFVITLITYIFARDIMIVFGVMNGLGCSMIITGLIQNRVEKGNNLMLLSIMLLLFIGTYKISSGKAFGLNIPSEIYNFNLFPIGFPKPEFESSDYFGMIPWVFMYLAGFFKGRYLKERDFYGVYGTENILSKIGKHSLLIYLTHQLIIFLIVEMSFKMWG</sequence>
<evidence type="ECO:0000313" key="4">
    <source>
        <dbReference type="Proteomes" id="UP000192368"/>
    </source>
</evidence>